<feature type="domain" description="Retroviral nucleocapsid Gag protein p24 C-terminal" evidence="2">
    <location>
        <begin position="359"/>
        <end position="424"/>
    </location>
</feature>
<sequence>MERQAAYDLFTAFLQKRQVKGIDLQKELLGLLAYGYDKGFFVNPHMVHKLSEWRKFGDKLWEAVLEDDKTANKMGKLWKPVQIELLQCQLEKKAAEQATATQEKNKAYNGEWLPDISMPLAVSMVIPPPLRPTSVGTEAEPGCEPMAPPAPPDRRPQIPDNPFVSEPIPGAESDLAEALAKDRREAWAALAKEEMGGGDGQDLQLAAELACPILYQQAAGRGRTAEIMPLDWKLLSQLWATVSQFGVTSEPVKQMLDYIWSTNILLPGDCRGISKLIFSPHQQLLFSAHWQTEVNESIAMQRQPGDLLQGVTIEELMGTGLYFRTEAQALLGPDKCREAMRLARRAIEKVKEPGGLPAYMGIKQGRDETFGAFIDKAVAAIERAGVLEYMRGALLKQCVLQNCNASTRSVLNTLRANWSIEEALERMATMPTGQQAFLVEAVKELGLGLQEQAKASQTQVLAALVPLQASTA</sequence>
<dbReference type="InterPro" id="IPR045345">
    <property type="entry name" value="Gag_p24_C"/>
</dbReference>
<feature type="non-terminal residue" evidence="3">
    <location>
        <position position="472"/>
    </location>
</feature>
<keyword evidence="4" id="KW-1185">Reference proteome</keyword>
<reference evidence="3" key="1">
    <citation type="submission" date="2019-09" db="EMBL/GenBank/DDBJ databases">
        <title>Bird 10,000 Genomes (B10K) Project - Family phase.</title>
        <authorList>
            <person name="Zhang G."/>
        </authorList>
    </citation>
    <scope>NUCLEOTIDE SEQUENCE</scope>
    <source>
        <strain evidence="3">OUT-0048</strain>
        <tissue evidence="3">Muscle</tissue>
    </source>
</reference>
<dbReference type="SUPFAM" id="SSF47943">
    <property type="entry name" value="Retrovirus capsid protein, N-terminal core domain"/>
    <property type="match status" value="1"/>
</dbReference>
<dbReference type="InterPro" id="IPR008919">
    <property type="entry name" value="Retrov_capsid_N"/>
</dbReference>
<dbReference type="AlphaFoldDB" id="A0A851KXH2"/>
<evidence type="ECO:0000313" key="4">
    <source>
        <dbReference type="Proteomes" id="UP000634236"/>
    </source>
</evidence>
<comment type="caution">
    <text evidence="3">The sequence shown here is derived from an EMBL/GenBank/DDBJ whole genome shotgun (WGS) entry which is preliminary data.</text>
</comment>
<dbReference type="SUPFAM" id="SSF47353">
    <property type="entry name" value="Retrovirus capsid dimerization domain-like"/>
    <property type="match status" value="1"/>
</dbReference>
<gene>
    <name evidence="3" type="primary">Ervk19</name>
    <name evidence="3" type="ORF">VIDCHA_R04674</name>
</gene>
<dbReference type="Pfam" id="PF00607">
    <property type="entry name" value="Gag_p24"/>
    <property type="match status" value="1"/>
</dbReference>
<dbReference type="InterPro" id="IPR008916">
    <property type="entry name" value="Retrov_capsid_C"/>
</dbReference>
<proteinExistence type="predicted"/>
<evidence type="ECO:0000313" key="3">
    <source>
        <dbReference type="EMBL" id="NXB94104.1"/>
    </source>
</evidence>
<dbReference type="Proteomes" id="UP000634236">
    <property type="component" value="Unassembled WGS sequence"/>
</dbReference>
<evidence type="ECO:0000259" key="2">
    <source>
        <dbReference type="Pfam" id="PF19317"/>
    </source>
</evidence>
<feature type="region of interest" description="Disordered" evidence="1">
    <location>
        <begin position="133"/>
        <end position="154"/>
    </location>
</feature>
<accession>A0A851KXH2</accession>
<dbReference type="InterPro" id="IPR050195">
    <property type="entry name" value="Primate_lentivir_Gag_pol-like"/>
</dbReference>
<dbReference type="Gene3D" id="1.10.375.10">
    <property type="entry name" value="Human Immunodeficiency Virus Type 1 Capsid Protein"/>
    <property type="match status" value="1"/>
</dbReference>
<dbReference type="PANTHER" id="PTHR40389">
    <property type="entry name" value="ENDOGENOUS RETROVIRUS GROUP K MEMBER 24 GAG POLYPROTEIN-RELATED"/>
    <property type="match status" value="1"/>
</dbReference>
<dbReference type="GO" id="GO:0016032">
    <property type="term" value="P:viral process"/>
    <property type="evidence" value="ECO:0007669"/>
    <property type="project" value="InterPro"/>
</dbReference>
<feature type="non-terminal residue" evidence="3">
    <location>
        <position position="1"/>
    </location>
</feature>
<dbReference type="Pfam" id="PF19317">
    <property type="entry name" value="Gag_p24_C"/>
    <property type="match status" value="1"/>
</dbReference>
<dbReference type="PANTHER" id="PTHR40389:SF3">
    <property type="entry name" value="IGE-BINDING PROTEIN"/>
    <property type="match status" value="1"/>
</dbReference>
<organism evidence="3 4">
    <name type="scientific">Vidua chalybeata</name>
    <name type="common">Village indigobird</name>
    <dbReference type="NCBI Taxonomy" id="81927"/>
    <lineage>
        <taxon>Eukaryota</taxon>
        <taxon>Metazoa</taxon>
        <taxon>Chordata</taxon>
        <taxon>Craniata</taxon>
        <taxon>Vertebrata</taxon>
        <taxon>Euteleostomi</taxon>
        <taxon>Archelosauria</taxon>
        <taxon>Archosauria</taxon>
        <taxon>Dinosauria</taxon>
        <taxon>Saurischia</taxon>
        <taxon>Theropoda</taxon>
        <taxon>Coelurosauria</taxon>
        <taxon>Aves</taxon>
        <taxon>Neognathae</taxon>
        <taxon>Neoaves</taxon>
        <taxon>Telluraves</taxon>
        <taxon>Australaves</taxon>
        <taxon>Passeriformes</taxon>
        <taxon>Passeroidea</taxon>
        <taxon>Estrildidae</taxon>
        <taxon>Viduinae</taxon>
        <taxon>Vidua</taxon>
    </lineage>
</organism>
<name>A0A851KXH2_VIDCH</name>
<dbReference type="Gene3D" id="1.10.1200.30">
    <property type="match status" value="1"/>
</dbReference>
<evidence type="ECO:0000256" key="1">
    <source>
        <dbReference type="SAM" id="MobiDB-lite"/>
    </source>
</evidence>
<dbReference type="EMBL" id="WBNB01002491">
    <property type="protein sequence ID" value="NXB94104.1"/>
    <property type="molecule type" value="Genomic_DNA"/>
</dbReference>
<protein>
    <submittedName>
        <fullName evidence="3">GAK19 protein</fullName>
    </submittedName>
</protein>